<dbReference type="EMBL" id="BMNG01000009">
    <property type="protein sequence ID" value="GGO48256.1"/>
    <property type="molecule type" value="Genomic_DNA"/>
</dbReference>
<evidence type="ECO:0000256" key="1">
    <source>
        <dbReference type="SAM" id="MobiDB-lite"/>
    </source>
</evidence>
<feature type="region of interest" description="Disordered" evidence="1">
    <location>
        <begin position="98"/>
        <end position="117"/>
    </location>
</feature>
<reference evidence="3" key="1">
    <citation type="journal article" date="2019" name="Int. J. Syst. Evol. Microbiol.">
        <title>The Global Catalogue of Microorganisms (GCM) 10K type strain sequencing project: providing services to taxonomists for standard genome sequencing and annotation.</title>
        <authorList>
            <consortium name="The Broad Institute Genomics Platform"/>
            <consortium name="The Broad Institute Genome Sequencing Center for Infectious Disease"/>
            <person name="Wu L."/>
            <person name="Ma J."/>
        </authorList>
    </citation>
    <scope>NUCLEOTIDE SEQUENCE [LARGE SCALE GENOMIC DNA]</scope>
    <source>
        <strain evidence="3">CGMCC 4.7349</strain>
    </source>
</reference>
<evidence type="ECO:0000313" key="2">
    <source>
        <dbReference type="EMBL" id="GGO48256.1"/>
    </source>
</evidence>
<accession>A0ABQ2M8L8</accession>
<feature type="region of interest" description="Disordered" evidence="1">
    <location>
        <begin position="1"/>
        <end position="54"/>
    </location>
</feature>
<feature type="compositionally biased region" description="Basic and acidic residues" evidence="1">
    <location>
        <begin position="14"/>
        <end position="37"/>
    </location>
</feature>
<dbReference type="RefSeq" id="WP_373287997.1">
    <property type="nucleotide sequence ID" value="NZ_BMNG01000009.1"/>
</dbReference>
<sequence>MPPPKALALGGPGVRDEEAQGKADEVRGNVGEGRADSAEQIATTTAAPPDTSPVQHQGAVDLLYYPPLQLRDEALALIVRGLRRTTSTVMSSRAPWMMTPMISPSTSTASPRLRPGVSRTHRSVGVRLLHHQQAKNLLVSRSPQKLGFFQGHVSRLLSRTLVKLRKGLTLEE</sequence>
<evidence type="ECO:0000313" key="3">
    <source>
        <dbReference type="Proteomes" id="UP000656881"/>
    </source>
</evidence>
<keyword evidence="3" id="KW-1185">Reference proteome</keyword>
<comment type="caution">
    <text evidence="2">The sequence shown here is derived from an EMBL/GenBank/DDBJ whole genome shotgun (WGS) entry which is preliminary data.</text>
</comment>
<name>A0ABQ2M8L8_9ACTN</name>
<gene>
    <name evidence="2" type="ORF">GCM10012286_43440</name>
</gene>
<organism evidence="2 3">
    <name type="scientific">Streptomyces lasiicapitis</name>
    <dbReference type="NCBI Taxonomy" id="1923961"/>
    <lineage>
        <taxon>Bacteria</taxon>
        <taxon>Bacillati</taxon>
        <taxon>Actinomycetota</taxon>
        <taxon>Actinomycetes</taxon>
        <taxon>Kitasatosporales</taxon>
        <taxon>Streptomycetaceae</taxon>
        <taxon>Streptomyces</taxon>
    </lineage>
</organism>
<proteinExistence type="predicted"/>
<dbReference type="Proteomes" id="UP000656881">
    <property type="component" value="Unassembled WGS sequence"/>
</dbReference>
<protein>
    <submittedName>
        <fullName evidence="2">Uncharacterized protein</fullName>
    </submittedName>
</protein>